<dbReference type="HOGENOM" id="CLU_098620_1_1_14"/>
<proteinExistence type="predicted"/>
<reference evidence="1 2" key="1">
    <citation type="journal article" date="2012" name="J. Bacteriol.">
        <title>Complete genome sequence of Mycoplasma haemocanis strain Illinois.</title>
        <authorList>
            <person name="do Nascimento N.C."/>
            <person name="Guimaraes A.M."/>
            <person name="Santos A.P."/>
            <person name="Sanmiguel P.J."/>
            <person name="Messick J.B."/>
        </authorList>
    </citation>
    <scope>NUCLEOTIDE SEQUENCE [LARGE SCALE GENOMIC DNA]</scope>
    <source>
        <strain evidence="1 2">Illinois</strain>
    </source>
</reference>
<dbReference type="Proteomes" id="UP000009135">
    <property type="component" value="Chromosome"/>
</dbReference>
<keyword evidence="2" id="KW-1185">Reference proteome</keyword>
<dbReference type="STRING" id="1111676.MHC_03500"/>
<dbReference type="AlphaFoldDB" id="H6N7D8"/>
<gene>
    <name evidence="1" type="ordered locus">MHC_03500</name>
</gene>
<evidence type="ECO:0000313" key="2">
    <source>
        <dbReference type="Proteomes" id="UP000009135"/>
    </source>
</evidence>
<accession>H6N7D8</accession>
<evidence type="ECO:0000313" key="1">
    <source>
        <dbReference type="EMBL" id="AEW45560.1"/>
    </source>
</evidence>
<organism evidence="1 2">
    <name type="scientific">Mycoplasma haemocanis (strain Illinois)</name>
    <dbReference type="NCBI Taxonomy" id="1111676"/>
    <lineage>
        <taxon>Bacteria</taxon>
        <taxon>Bacillati</taxon>
        <taxon>Mycoplasmatota</taxon>
        <taxon>Mollicutes</taxon>
        <taxon>Mycoplasmataceae</taxon>
        <taxon>Mycoplasma</taxon>
    </lineage>
</organism>
<protein>
    <submittedName>
        <fullName evidence="1">Uncharacterized protein</fullName>
    </submittedName>
</protein>
<dbReference type="EMBL" id="CP003199">
    <property type="protein sequence ID" value="AEW45560.1"/>
    <property type="molecule type" value="Genomic_DNA"/>
</dbReference>
<name>H6N7D8_MYCHN</name>
<sequence length="208" mass="23351">MNSSFKVAALVGGLGSATGAGVLIHKFSQDQRTTVRDLLSKSKTKILLDLGGEVEEWKKVWNAYKTNDPWNIGNKQSQEAPKDLKDKCSSLLNEKVYGESDDNYSKFVLYCTRDKAIKDVLKDQGFSLANQSNNDTFWQGKFDKYKATSSDKKIPNINIESSENHSTNDSLNKLKKGCADAFNKPVTEANYMNVLNNIKEWCSAEFKE</sequence>
<dbReference type="KEGG" id="mhe:MHC_03500"/>